<organism evidence="3 4">
    <name type="scientific">Autumnicola tepida</name>
    <dbReference type="NCBI Taxonomy" id="3075595"/>
    <lineage>
        <taxon>Bacteria</taxon>
        <taxon>Pseudomonadati</taxon>
        <taxon>Bacteroidota</taxon>
        <taxon>Flavobacteriia</taxon>
        <taxon>Flavobacteriales</taxon>
        <taxon>Flavobacteriaceae</taxon>
        <taxon>Autumnicola</taxon>
    </lineage>
</organism>
<name>A0ABU3CCB4_9FLAO</name>
<dbReference type="InterPro" id="IPR052173">
    <property type="entry name" value="Beta-lactam_resp_regulator"/>
</dbReference>
<dbReference type="EMBL" id="JAVRHQ010000017">
    <property type="protein sequence ID" value="MDT0643857.1"/>
    <property type="molecule type" value="Genomic_DNA"/>
</dbReference>
<evidence type="ECO:0000256" key="1">
    <source>
        <dbReference type="SAM" id="Phobius"/>
    </source>
</evidence>
<dbReference type="PANTHER" id="PTHR34978:SF3">
    <property type="entry name" value="SLR0241 PROTEIN"/>
    <property type="match status" value="1"/>
</dbReference>
<feature type="domain" description="Peptidase M56" evidence="2">
    <location>
        <begin position="155"/>
        <end position="257"/>
    </location>
</feature>
<evidence type="ECO:0000313" key="4">
    <source>
        <dbReference type="Proteomes" id="UP001262889"/>
    </source>
</evidence>
<proteinExistence type="predicted"/>
<evidence type="ECO:0000313" key="3">
    <source>
        <dbReference type="EMBL" id="MDT0643857.1"/>
    </source>
</evidence>
<dbReference type="Pfam" id="PF05569">
    <property type="entry name" value="Peptidase_M56"/>
    <property type="match status" value="1"/>
</dbReference>
<protein>
    <submittedName>
        <fullName evidence="3">M56 family metallopeptidase</fullName>
    </submittedName>
</protein>
<gene>
    <name evidence="3" type="ORF">RM553_13545</name>
</gene>
<keyword evidence="1" id="KW-1133">Transmembrane helix</keyword>
<dbReference type="PANTHER" id="PTHR34978">
    <property type="entry name" value="POSSIBLE SENSOR-TRANSDUCER PROTEIN BLAR"/>
    <property type="match status" value="1"/>
</dbReference>
<keyword evidence="1" id="KW-0472">Membrane</keyword>
<dbReference type="InterPro" id="IPR008756">
    <property type="entry name" value="Peptidase_M56"/>
</dbReference>
<keyword evidence="4" id="KW-1185">Reference proteome</keyword>
<evidence type="ECO:0000259" key="2">
    <source>
        <dbReference type="Pfam" id="PF05569"/>
    </source>
</evidence>
<accession>A0ABU3CCB4</accession>
<sequence length="438" mass="50539">MLHYVLEIIIFQLGFLLMYELLLKKETFFSYNRWYLLLTPVLAMLLPLLKLEFLTEAVPADRIMLPGVILGNDGVTAGNSPVATNEHHIFQVNWWLAIYAGGALVSTYLFLKKFSDLNRLFRFRKISEEKDFKIIEIPNSRLACTFFHTIFLGDQLSEEEKQQILPHELAHVKQNHSADLLYFEIMKILFWFNPLIYIYQTRIAGLHEFLADEEVIKTTEKKTYYQQLLNSAFSTRNIPFINQFFSHSLLKKRIIMLKRSKSKAIAKARYSILIPLMLLMLTYVAYAEKGIMHSQDTTEIKQAKASHPKPQLSPIPFAVVDEVPVFTGCEELTSNDERKKCTTEKITAFVADNFNKEALREYSSLNDNRIVVQFKIDKTGKVTDVRSRAVTPGLEPEARKMQQQEAERVILAIPKMKPGKQKGETVGVMYSLPIVFKI</sequence>
<feature type="transmembrane region" description="Helical" evidence="1">
    <location>
        <begin position="92"/>
        <end position="111"/>
    </location>
</feature>
<comment type="caution">
    <text evidence="3">The sequence shown here is derived from an EMBL/GenBank/DDBJ whole genome shotgun (WGS) entry which is preliminary data.</text>
</comment>
<dbReference type="Proteomes" id="UP001262889">
    <property type="component" value="Unassembled WGS sequence"/>
</dbReference>
<feature type="transmembrane region" description="Helical" evidence="1">
    <location>
        <begin position="6"/>
        <end position="22"/>
    </location>
</feature>
<dbReference type="RefSeq" id="WP_311535474.1">
    <property type="nucleotide sequence ID" value="NZ_JAVRHQ010000017.1"/>
</dbReference>
<keyword evidence="1" id="KW-0812">Transmembrane</keyword>
<dbReference type="Gene3D" id="3.30.1150.10">
    <property type="match status" value="1"/>
</dbReference>
<dbReference type="CDD" id="cd07341">
    <property type="entry name" value="M56_BlaR1_MecR1_like"/>
    <property type="match status" value="1"/>
</dbReference>
<feature type="transmembrane region" description="Helical" evidence="1">
    <location>
        <begin position="34"/>
        <end position="51"/>
    </location>
</feature>
<feature type="transmembrane region" description="Helical" evidence="1">
    <location>
        <begin position="268"/>
        <end position="286"/>
    </location>
</feature>
<reference evidence="3 4" key="1">
    <citation type="submission" date="2023-09" db="EMBL/GenBank/DDBJ databases">
        <authorList>
            <person name="Rey-Velasco X."/>
        </authorList>
    </citation>
    <scope>NUCLEOTIDE SEQUENCE [LARGE SCALE GENOMIC DNA]</scope>
    <source>
        <strain evidence="3 4">F363</strain>
    </source>
</reference>